<dbReference type="PANTHER" id="PTHR12993">
    <property type="entry name" value="N-ACETYLGLUCOSAMINYL-PHOSPHATIDYLINOSITOL DE-N-ACETYLASE-RELATED"/>
    <property type="match status" value="1"/>
</dbReference>
<dbReference type="PANTHER" id="PTHR12993:SF26">
    <property type="entry name" value="1D-MYO-INOSITOL 2-ACETAMIDO-2-DEOXY-ALPHA-D-GLUCOPYRANOSIDE DEACETYLASE"/>
    <property type="match status" value="1"/>
</dbReference>
<dbReference type="AlphaFoldDB" id="A0A849AMP7"/>
<keyword evidence="1" id="KW-0862">Zinc</keyword>
<keyword evidence="3" id="KW-1185">Reference proteome</keyword>
<dbReference type="Pfam" id="PF02585">
    <property type="entry name" value="PIG-L"/>
    <property type="match status" value="1"/>
</dbReference>
<dbReference type="Gene3D" id="3.40.50.10320">
    <property type="entry name" value="LmbE-like"/>
    <property type="match status" value="1"/>
</dbReference>
<evidence type="ECO:0000313" key="3">
    <source>
        <dbReference type="Proteomes" id="UP000557772"/>
    </source>
</evidence>
<dbReference type="EMBL" id="JABENB010000003">
    <property type="protein sequence ID" value="NNG41057.1"/>
    <property type="molecule type" value="Genomic_DNA"/>
</dbReference>
<evidence type="ECO:0000256" key="1">
    <source>
        <dbReference type="ARBA" id="ARBA00022833"/>
    </source>
</evidence>
<proteinExistence type="predicted"/>
<evidence type="ECO:0000313" key="2">
    <source>
        <dbReference type="EMBL" id="NNG41057.1"/>
    </source>
</evidence>
<sequence length="267" mass="29031">MSTIVFFHAHPDDEASQTAGAMAKASDEGHRVVVVYATGGEYGEVPDDLAPGETLRDRRRAEAEQSARATGTARVAWLGYHDSGMTGWEQNDAPESFHSAPVDEAATRLAAILDEEHADVLVGYDWHGNYGHPDHVKVHAVTYRAAELAARSPRVLEETANRDALRAGVQAAKAAGIDLPFDPDGPMDDGNPMGTPEAEIHWAVDVSDYLDRIRASMEAHRSQVSDIGGFMRMPQEVFDGSFGTEYFVERGRPAGMVHGWFLDDANA</sequence>
<gene>
    <name evidence="2" type="ORF">HJ588_17500</name>
</gene>
<dbReference type="InterPro" id="IPR003737">
    <property type="entry name" value="GlcNAc_PI_deacetylase-related"/>
</dbReference>
<accession>A0A849AMP7</accession>
<dbReference type="Proteomes" id="UP000557772">
    <property type="component" value="Unassembled WGS sequence"/>
</dbReference>
<comment type="caution">
    <text evidence="2">The sequence shown here is derived from an EMBL/GenBank/DDBJ whole genome shotgun (WGS) entry which is preliminary data.</text>
</comment>
<dbReference type="GO" id="GO:0016811">
    <property type="term" value="F:hydrolase activity, acting on carbon-nitrogen (but not peptide) bonds, in linear amides"/>
    <property type="evidence" value="ECO:0007669"/>
    <property type="project" value="TreeGrafter"/>
</dbReference>
<dbReference type="RefSeq" id="WP_171157998.1">
    <property type="nucleotide sequence ID" value="NZ_JABENB010000003.1"/>
</dbReference>
<dbReference type="GO" id="GO:0016137">
    <property type="term" value="P:glycoside metabolic process"/>
    <property type="evidence" value="ECO:0007669"/>
    <property type="project" value="UniProtKB-ARBA"/>
</dbReference>
<name>A0A849AMP7_9MICO</name>
<dbReference type="InterPro" id="IPR024078">
    <property type="entry name" value="LmbE-like_dom_sf"/>
</dbReference>
<organism evidence="2 3">
    <name type="scientific">Flexivirga aerilata</name>
    <dbReference type="NCBI Taxonomy" id="1656889"/>
    <lineage>
        <taxon>Bacteria</taxon>
        <taxon>Bacillati</taxon>
        <taxon>Actinomycetota</taxon>
        <taxon>Actinomycetes</taxon>
        <taxon>Micrococcales</taxon>
        <taxon>Dermacoccaceae</taxon>
        <taxon>Flexivirga</taxon>
    </lineage>
</organism>
<reference evidence="2 3" key="1">
    <citation type="submission" date="2020-05" db="EMBL/GenBank/DDBJ databases">
        <title>Flexivirga sp. ID2601S isolated from air conditioner.</title>
        <authorList>
            <person name="Kim D.H."/>
        </authorList>
    </citation>
    <scope>NUCLEOTIDE SEQUENCE [LARGE SCALE GENOMIC DNA]</scope>
    <source>
        <strain evidence="2 3">ID2601S</strain>
    </source>
</reference>
<dbReference type="SUPFAM" id="SSF102588">
    <property type="entry name" value="LmbE-like"/>
    <property type="match status" value="1"/>
</dbReference>
<protein>
    <submittedName>
        <fullName evidence="2">GlcNAc-PI de-N-acetylase</fullName>
    </submittedName>
</protein>